<evidence type="ECO:0000313" key="1">
    <source>
        <dbReference type="EMBL" id="KAJ3555265.1"/>
    </source>
</evidence>
<accession>A0ACC1T7W9</accession>
<proteinExistence type="predicted"/>
<protein>
    <submittedName>
        <fullName evidence="1">Uncharacterized protein</fullName>
    </submittedName>
</protein>
<evidence type="ECO:0000313" key="2">
    <source>
        <dbReference type="Proteomes" id="UP001148662"/>
    </source>
</evidence>
<keyword evidence="2" id="KW-1185">Reference proteome</keyword>
<gene>
    <name evidence="1" type="ORF">NM688_g2677</name>
</gene>
<dbReference type="EMBL" id="JANHOG010000347">
    <property type="protein sequence ID" value="KAJ3555265.1"/>
    <property type="molecule type" value="Genomic_DNA"/>
</dbReference>
<comment type="caution">
    <text evidence="1">The sequence shown here is derived from an EMBL/GenBank/DDBJ whole genome shotgun (WGS) entry which is preliminary data.</text>
</comment>
<name>A0ACC1T7W9_9APHY</name>
<organism evidence="1 2">
    <name type="scientific">Phlebia brevispora</name>
    <dbReference type="NCBI Taxonomy" id="194682"/>
    <lineage>
        <taxon>Eukaryota</taxon>
        <taxon>Fungi</taxon>
        <taxon>Dikarya</taxon>
        <taxon>Basidiomycota</taxon>
        <taxon>Agaricomycotina</taxon>
        <taxon>Agaricomycetes</taxon>
        <taxon>Polyporales</taxon>
        <taxon>Meruliaceae</taxon>
        <taxon>Phlebia</taxon>
    </lineage>
</organism>
<sequence length="1595" mass="175166">MEYTPRSNLEELNYETQVEGLTGALSGEVPPSLSVPSLALNDVSFSLTATAPHISVTPATRLSLPLKPSKSKPRRPSTASVAEERYMLLPSSSPADPSRPVTACSQNASESDGSTIVEEDQPPRDRLSIQEMNRRAHAAVAGLRAEASRLADAVGMLPSPFDPSPTDEQLSQSLQGRMHSQVDYDWATFISAYALGRWDPLKTPHPPRSHLQVPSLTRSVRPTEGLDICESPETVAPGSFWEPGYDDAASAYEVPKDNKQAHPVLTNSAPPQYHVPNCMPNSVGGSALPTLPEAGLAARRLTIPMNLAFPHRLRNSFADMRSSSNGQKPTGVSDSMRPPNVTPTDVTTTAAAIRLAAARVSVAPLALPSPEHELTDPMRGVTATIPGSHPPDLLGNAEPLPMSPGTTRKTRLSSFWQGTQDIEDRRLPTIEGSPPDPTDDSSRSSNHLTGAQSFIAPAVMPATAPVRASSEEEEEDYFGSMEGSRASETADEQANFPALFTRPEHDVARHVSAPPLDYEPSTVPALPRRICLTRQTSAPLPTVALYERRLRSVRPASESAVLSQAGRSAKEEQMFSELGYLTPPNPPDELERRRALYKFNIWNTGHDMNFDRIVHLVKLVFSTRIVVISLIDGTEEFFKSDSGWDTQNMPRTCSFDAHAILQRDDEPTVILDAQDDWRFARNPLVTGHPHVRFYAGCPLRTQDGYNIGTLSIIDDSPRREFSPRQRHTLKEFAQIAMREMELWRDKIQLRIRDRIQNSMEEFTRECLEVDKELNSDSNTGQGLSVGTSMEQVYERAARLVKRTLDVEGAIVMDVSHVDVLETVAAESSTSITIHSDDPQIGTVTRMLNADEYSKLQEFFGKYPDGKICEGVLPAGLRPFLPSRIQYALSVPIFNIDKRPFAILCAYSTGERTTPFLEGHELSYLRAIGVIILSAVLKRRMILADKAKSLFISNISHELRTPLHGILASAELLSETHLDHGQASFLQTVQACGTSLVETVNHVLDFTKLSGNAKSGGVENVIQRSKVDLMQLVEEATEGCWIGHRARMFTSEIGSVYSPPKQGQATAISQSVRQVETVIDIGQSEQGWIFKCEKGGIRRVLMNLFGNSLKFTSDGYVHVMLRQQPTPAGQPSNQVKIEMSVIDTGKGISQSFLKNHLFHPFSQENPLQTGTGLGLAIVNSIVRSQSVDGKVDVWSAEGVGTEIKITFTAEKVEDQDVSERDTELTKLYDTVHPPSVSLIGFDTSHKGVEVLRTVLSSYLVNWWGLTLADDTESGDVAIINEDPTFVAQEKDRRRPLVVLSSLRGDPKLMTVVNEYERIGGFCRIVFKPVGPHRLYSVLKLCLHALRIAQARETELSQSQLRADKSLESALDFGNGLTSGLSRRYSEEKTQNGVFSHLRPPLGPRAATAHPLSSWSDLLDTSRQDEPGDGSALESPSTQSPSSPTVPVGSGGSILKTSIGTLERKNRIRVLVVEDNAILRSLLTKWLKSKGYDFREAADGLDGVHAFESDGHFDIVLVDLSMPVLDGIDATAQMRQLESDRNATTEGDSHPARILALTGMSSLEDKRRAFEAGVDGYLVKPVAFKTLDMMFHKLGLS</sequence>
<reference evidence="1" key="1">
    <citation type="submission" date="2022-07" db="EMBL/GenBank/DDBJ databases">
        <title>Genome Sequence of Phlebia brevispora.</title>
        <authorList>
            <person name="Buettner E."/>
        </authorList>
    </citation>
    <scope>NUCLEOTIDE SEQUENCE</scope>
    <source>
        <strain evidence="1">MPL23</strain>
    </source>
</reference>
<dbReference type="Proteomes" id="UP001148662">
    <property type="component" value="Unassembled WGS sequence"/>
</dbReference>